<dbReference type="HAMAP" id="MF_01224_A">
    <property type="entry name" value="MoaC_A"/>
    <property type="match status" value="1"/>
</dbReference>
<dbReference type="InterPro" id="IPR002820">
    <property type="entry name" value="Mopterin_CF_biosynth-C_dom"/>
</dbReference>
<comment type="catalytic activity">
    <reaction evidence="3">
        <text>(8S)-3',8-cyclo-7,8-dihydroguanosine 5'-triphosphate = cyclic pyranopterin phosphate + diphosphate</text>
        <dbReference type="Rhea" id="RHEA:49580"/>
        <dbReference type="ChEBI" id="CHEBI:33019"/>
        <dbReference type="ChEBI" id="CHEBI:59648"/>
        <dbReference type="ChEBI" id="CHEBI:131766"/>
        <dbReference type="EC" id="4.6.1.17"/>
    </reaction>
</comment>
<dbReference type="GO" id="GO:0006777">
    <property type="term" value="P:Mo-molybdopterin cofactor biosynthetic process"/>
    <property type="evidence" value="ECO:0007669"/>
    <property type="project" value="UniProtKB-UniRule"/>
</dbReference>
<keyword evidence="2 3" id="KW-0501">Molybdenum cofactor biosynthesis</keyword>
<evidence type="ECO:0000256" key="2">
    <source>
        <dbReference type="ARBA" id="ARBA00023150"/>
    </source>
</evidence>
<dbReference type="SUPFAM" id="SSF55040">
    <property type="entry name" value="Molybdenum cofactor biosynthesis protein C, MoaC"/>
    <property type="match status" value="1"/>
</dbReference>
<name>A0A7C2UVE8_9CREN</name>
<dbReference type="EMBL" id="DSFE01000003">
    <property type="protein sequence ID" value="HEU97244.1"/>
    <property type="molecule type" value="Genomic_DNA"/>
</dbReference>
<reference evidence="5" key="1">
    <citation type="journal article" date="2020" name="mSystems">
        <title>Genome- and Community-Level Interaction Insights into Carbon Utilization and Element Cycling Functions of Hydrothermarchaeota in Hydrothermal Sediment.</title>
        <authorList>
            <person name="Zhou Z."/>
            <person name="Liu Y."/>
            <person name="Xu W."/>
            <person name="Pan J."/>
            <person name="Luo Z.H."/>
            <person name="Li M."/>
        </authorList>
    </citation>
    <scope>NUCLEOTIDE SEQUENCE [LARGE SCALE GENOMIC DNA]</scope>
    <source>
        <strain evidence="5">SpSt-1259</strain>
    </source>
</reference>
<dbReference type="EC" id="4.6.1.17" evidence="3"/>
<dbReference type="InterPro" id="IPR023045">
    <property type="entry name" value="MoaC"/>
</dbReference>
<dbReference type="Pfam" id="PF01967">
    <property type="entry name" value="MoaC"/>
    <property type="match status" value="1"/>
</dbReference>
<feature type="binding site" evidence="3">
    <location>
        <begin position="65"/>
        <end position="67"/>
    </location>
    <ligand>
        <name>substrate</name>
    </ligand>
</feature>
<evidence type="ECO:0000256" key="3">
    <source>
        <dbReference type="HAMAP-Rule" id="MF_01224"/>
    </source>
</evidence>
<evidence type="ECO:0000313" key="5">
    <source>
        <dbReference type="EMBL" id="HEU97244.1"/>
    </source>
</evidence>
<comment type="subunit">
    <text evidence="3">Homohexamer; trimer of dimers.</text>
</comment>
<dbReference type="InterPro" id="IPR023047">
    <property type="entry name" value="Mo_CF_biosynth-C_arc"/>
</dbReference>
<feature type="domain" description="Molybdopterin cofactor biosynthesis C (MoaC)" evidence="4">
    <location>
        <begin position="5"/>
        <end position="143"/>
    </location>
</feature>
<protein>
    <recommendedName>
        <fullName evidence="3">Probable cyclic pyranopterin monophosphate synthase</fullName>
        <ecNumber evidence="3">4.6.1.17</ecNumber>
    </recommendedName>
    <alternativeName>
        <fullName evidence="3">Molybdenum cofactor biosynthesis protein C</fullName>
    </alternativeName>
</protein>
<dbReference type="Gene3D" id="3.30.70.640">
    <property type="entry name" value="Molybdopterin cofactor biosynthesis C (MoaC) domain"/>
    <property type="match status" value="1"/>
</dbReference>
<dbReference type="NCBIfam" id="TIGR00581">
    <property type="entry name" value="moaC"/>
    <property type="match status" value="1"/>
</dbReference>
<accession>A0A7C2UVE8</accession>
<comment type="caution">
    <text evidence="5">The sequence shown here is derived from an EMBL/GenBank/DDBJ whole genome shotgun (WGS) entry which is preliminary data.</text>
</comment>
<evidence type="ECO:0000256" key="1">
    <source>
        <dbReference type="ARBA" id="ARBA00005046"/>
    </source>
</evidence>
<organism evidence="5">
    <name type="scientific">Fervidicoccus fontis</name>
    <dbReference type="NCBI Taxonomy" id="683846"/>
    <lineage>
        <taxon>Archaea</taxon>
        <taxon>Thermoproteota</taxon>
        <taxon>Thermoprotei</taxon>
        <taxon>Fervidicoccales</taxon>
        <taxon>Fervidicoccaceae</taxon>
        <taxon>Fervidicoccus</taxon>
    </lineage>
</organism>
<dbReference type="UniPathway" id="UPA00344"/>
<keyword evidence="3 5" id="KW-0456">Lyase</keyword>
<dbReference type="GO" id="GO:0061799">
    <property type="term" value="F:cyclic pyranopterin monophosphate synthase activity"/>
    <property type="evidence" value="ECO:0007669"/>
    <property type="project" value="UniProtKB-UniRule"/>
</dbReference>
<feature type="binding site" evidence="3">
    <location>
        <begin position="101"/>
        <end position="102"/>
    </location>
    <ligand>
        <name>substrate</name>
    </ligand>
</feature>
<evidence type="ECO:0000259" key="4">
    <source>
        <dbReference type="Pfam" id="PF01967"/>
    </source>
</evidence>
<sequence>MGIKMVDVGGKSDIYREATAYGRIRLKRETIALIREGKVEKGDVISASTIAAILAVKKTPEVLPLTHNIPITSVDVKFEIGDEHIEVYVTVRAHARTGVEMEALIGTSVALLNVWDMVKKYEKDERGQYPHTAIEEIKVLKKVKEGT</sequence>
<dbReference type="AlphaFoldDB" id="A0A7C2UVE8"/>
<dbReference type="NCBIfam" id="NF008999">
    <property type="entry name" value="PRK12343.1"/>
    <property type="match status" value="1"/>
</dbReference>
<proteinExistence type="inferred from homology"/>
<gene>
    <name evidence="3 5" type="primary">moaC</name>
    <name evidence="5" type="ORF">ENO36_00100</name>
</gene>
<dbReference type="InterPro" id="IPR036522">
    <property type="entry name" value="MoaC_sf"/>
</dbReference>
<dbReference type="CDD" id="cd01419">
    <property type="entry name" value="MoaC_A"/>
    <property type="match status" value="1"/>
</dbReference>
<dbReference type="Proteomes" id="UP000885664">
    <property type="component" value="Unassembled WGS sequence"/>
</dbReference>
<comment type="similarity">
    <text evidence="3">Belongs to the MoaC family.</text>
</comment>
<feature type="active site" evidence="3">
    <location>
        <position position="116"/>
    </location>
</feature>
<comment type="pathway">
    <text evidence="1 3">Cofactor biosynthesis; molybdopterin biosynthesis.</text>
</comment>
<comment type="function">
    <text evidence="3">Catalyzes the conversion of (8S)-3',8-cyclo-7,8-dihydroguanosine 5'-triphosphate to cyclic pyranopterin monophosphate (cPMP).</text>
</comment>